<name>A0AAV7UHL4_PLEWA</name>
<proteinExistence type="predicted"/>
<protein>
    <recommendedName>
        <fullName evidence="5">Secreted protein</fullName>
    </recommendedName>
</protein>
<evidence type="ECO:0000313" key="3">
    <source>
        <dbReference type="EMBL" id="KAJ1188510.1"/>
    </source>
</evidence>
<evidence type="ECO:0000256" key="1">
    <source>
        <dbReference type="SAM" id="MobiDB-lite"/>
    </source>
</evidence>
<sequence>MVATGGRVGLGLPIRAPTSGALPGCVALLLALQTAQCGPRSPTEVEASNPMRSAELGTRRGPQTLVGQVLHPTQWAALAVVRGAQSTAQSNLQCFKGALPQLLRRDIRTT</sequence>
<feature type="chain" id="PRO_5043440214" description="Secreted protein" evidence="2">
    <location>
        <begin position="38"/>
        <end position="110"/>
    </location>
</feature>
<dbReference type="AlphaFoldDB" id="A0AAV7UHL4"/>
<evidence type="ECO:0000256" key="2">
    <source>
        <dbReference type="SAM" id="SignalP"/>
    </source>
</evidence>
<accession>A0AAV7UHL4</accession>
<dbReference type="Proteomes" id="UP001066276">
    <property type="component" value="Chromosome 3_1"/>
</dbReference>
<dbReference type="EMBL" id="JANPWB010000005">
    <property type="protein sequence ID" value="KAJ1188510.1"/>
    <property type="molecule type" value="Genomic_DNA"/>
</dbReference>
<reference evidence="3" key="1">
    <citation type="journal article" date="2022" name="bioRxiv">
        <title>Sequencing and chromosome-scale assembly of the giantPleurodeles waltlgenome.</title>
        <authorList>
            <person name="Brown T."/>
            <person name="Elewa A."/>
            <person name="Iarovenko S."/>
            <person name="Subramanian E."/>
            <person name="Araus A.J."/>
            <person name="Petzold A."/>
            <person name="Susuki M."/>
            <person name="Suzuki K.-i.T."/>
            <person name="Hayashi T."/>
            <person name="Toyoda A."/>
            <person name="Oliveira C."/>
            <person name="Osipova E."/>
            <person name="Leigh N.D."/>
            <person name="Simon A."/>
            <person name="Yun M.H."/>
        </authorList>
    </citation>
    <scope>NUCLEOTIDE SEQUENCE</scope>
    <source>
        <strain evidence="3">20211129_DDA</strain>
        <tissue evidence="3">Liver</tissue>
    </source>
</reference>
<keyword evidence="4" id="KW-1185">Reference proteome</keyword>
<feature type="region of interest" description="Disordered" evidence="1">
    <location>
        <begin position="39"/>
        <end position="60"/>
    </location>
</feature>
<comment type="caution">
    <text evidence="3">The sequence shown here is derived from an EMBL/GenBank/DDBJ whole genome shotgun (WGS) entry which is preliminary data.</text>
</comment>
<evidence type="ECO:0008006" key="5">
    <source>
        <dbReference type="Google" id="ProtNLM"/>
    </source>
</evidence>
<organism evidence="3 4">
    <name type="scientific">Pleurodeles waltl</name>
    <name type="common">Iberian ribbed newt</name>
    <dbReference type="NCBI Taxonomy" id="8319"/>
    <lineage>
        <taxon>Eukaryota</taxon>
        <taxon>Metazoa</taxon>
        <taxon>Chordata</taxon>
        <taxon>Craniata</taxon>
        <taxon>Vertebrata</taxon>
        <taxon>Euteleostomi</taxon>
        <taxon>Amphibia</taxon>
        <taxon>Batrachia</taxon>
        <taxon>Caudata</taxon>
        <taxon>Salamandroidea</taxon>
        <taxon>Salamandridae</taxon>
        <taxon>Pleurodelinae</taxon>
        <taxon>Pleurodeles</taxon>
    </lineage>
</organism>
<feature type="signal peptide" evidence="2">
    <location>
        <begin position="1"/>
        <end position="37"/>
    </location>
</feature>
<keyword evidence="2" id="KW-0732">Signal</keyword>
<evidence type="ECO:0000313" key="4">
    <source>
        <dbReference type="Proteomes" id="UP001066276"/>
    </source>
</evidence>
<gene>
    <name evidence="3" type="ORF">NDU88_005271</name>
</gene>